<proteinExistence type="predicted"/>
<dbReference type="InterPro" id="IPR006665">
    <property type="entry name" value="OmpA-like"/>
</dbReference>
<evidence type="ECO:0000256" key="1">
    <source>
        <dbReference type="ARBA" id="ARBA00022729"/>
    </source>
</evidence>
<reference evidence="5 6" key="1">
    <citation type="submission" date="2014-03" db="EMBL/GenBank/DDBJ databases">
        <title>The draft genome sequence of Marivita geojedonensis KCTC 23882.</title>
        <authorList>
            <person name="Lai Q."/>
            <person name="Shao Z."/>
        </authorList>
    </citation>
    <scope>NUCLEOTIDE SEQUENCE [LARGE SCALE GENOMIC DNA]</scope>
    <source>
        <strain evidence="5 6">DPG-138</strain>
    </source>
</reference>
<dbReference type="STRING" id="1123756.MGEO_01665"/>
<dbReference type="GO" id="GO:0016020">
    <property type="term" value="C:membrane"/>
    <property type="evidence" value="ECO:0007669"/>
    <property type="project" value="UniProtKB-UniRule"/>
</dbReference>
<accession>A0A1X4NQR5</accession>
<feature type="signal peptide" evidence="3">
    <location>
        <begin position="1"/>
        <end position="23"/>
    </location>
</feature>
<dbReference type="Gene3D" id="3.30.1330.60">
    <property type="entry name" value="OmpA-like domain"/>
    <property type="match status" value="1"/>
</dbReference>
<dbReference type="OrthoDB" id="9790048at2"/>
<feature type="domain" description="OmpA-like" evidence="4">
    <location>
        <begin position="399"/>
        <end position="519"/>
    </location>
</feature>
<dbReference type="Gene3D" id="3.40.190.10">
    <property type="entry name" value="Periplasmic binding protein-like II"/>
    <property type="match status" value="2"/>
</dbReference>
<dbReference type="PANTHER" id="PTHR30570">
    <property type="entry name" value="PERIPLASMIC PHOSPHATE BINDING COMPONENT OF PHOSPHATE ABC TRANSPORTER"/>
    <property type="match status" value="1"/>
</dbReference>
<dbReference type="PROSITE" id="PS51123">
    <property type="entry name" value="OMPA_2"/>
    <property type="match status" value="1"/>
</dbReference>
<dbReference type="AlphaFoldDB" id="A0A1X4NQR5"/>
<name>A0A1X4NQR5_9RHOB</name>
<dbReference type="RefSeq" id="WP_085634953.1">
    <property type="nucleotide sequence ID" value="NZ_JFKC01000001.1"/>
</dbReference>
<dbReference type="Proteomes" id="UP000193926">
    <property type="component" value="Unassembled WGS sequence"/>
</dbReference>
<evidence type="ECO:0000256" key="2">
    <source>
        <dbReference type="PROSITE-ProRule" id="PRU00473"/>
    </source>
</evidence>
<keyword evidence="6" id="KW-1185">Reference proteome</keyword>
<dbReference type="SUPFAM" id="SSF53850">
    <property type="entry name" value="Periplasmic binding protein-like II"/>
    <property type="match status" value="1"/>
</dbReference>
<keyword evidence="1 3" id="KW-0732">Signal</keyword>
<evidence type="ECO:0000313" key="6">
    <source>
        <dbReference type="Proteomes" id="UP000193926"/>
    </source>
</evidence>
<comment type="caution">
    <text evidence="5">The sequence shown here is derived from an EMBL/GenBank/DDBJ whole genome shotgun (WGS) entry which is preliminary data.</text>
</comment>
<feature type="chain" id="PRO_5013027483" evidence="3">
    <location>
        <begin position="24"/>
        <end position="519"/>
    </location>
</feature>
<protein>
    <submittedName>
        <fullName evidence="5">Cell envelope biogenesis protein OmpA</fullName>
    </submittedName>
</protein>
<evidence type="ECO:0000259" key="4">
    <source>
        <dbReference type="PROSITE" id="PS51123"/>
    </source>
</evidence>
<evidence type="ECO:0000313" key="5">
    <source>
        <dbReference type="EMBL" id="OSQ53289.1"/>
    </source>
</evidence>
<dbReference type="EMBL" id="JFKC01000001">
    <property type="protein sequence ID" value="OSQ53289.1"/>
    <property type="molecule type" value="Genomic_DNA"/>
</dbReference>
<evidence type="ECO:0000256" key="3">
    <source>
        <dbReference type="SAM" id="SignalP"/>
    </source>
</evidence>
<dbReference type="InterPro" id="IPR024370">
    <property type="entry name" value="PBP_domain"/>
</dbReference>
<keyword evidence="2" id="KW-0472">Membrane</keyword>
<dbReference type="InterPro" id="IPR036737">
    <property type="entry name" value="OmpA-like_sf"/>
</dbReference>
<gene>
    <name evidence="5" type="ORF">MGEO_01665</name>
</gene>
<dbReference type="CDD" id="cd07185">
    <property type="entry name" value="OmpA_C-like"/>
    <property type="match status" value="1"/>
</dbReference>
<organism evidence="5 6">
    <name type="scientific">Marivita geojedonensis</name>
    <dbReference type="NCBI Taxonomy" id="1123756"/>
    <lineage>
        <taxon>Bacteria</taxon>
        <taxon>Pseudomonadati</taxon>
        <taxon>Pseudomonadota</taxon>
        <taxon>Alphaproteobacteria</taxon>
        <taxon>Rhodobacterales</taxon>
        <taxon>Roseobacteraceae</taxon>
        <taxon>Marivita</taxon>
    </lineage>
</organism>
<dbReference type="SUPFAM" id="SSF103088">
    <property type="entry name" value="OmpA-like"/>
    <property type="match status" value="1"/>
</dbReference>
<dbReference type="PANTHER" id="PTHR30570:SF1">
    <property type="entry name" value="PHOSPHATE-BINDING PROTEIN PSTS"/>
    <property type="match status" value="1"/>
</dbReference>
<dbReference type="Pfam" id="PF12849">
    <property type="entry name" value="PBP_like_2"/>
    <property type="match status" value="1"/>
</dbReference>
<dbReference type="InterPro" id="IPR050811">
    <property type="entry name" value="Phosphate_ABC_transporter"/>
</dbReference>
<dbReference type="Pfam" id="PF00691">
    <property type="entry name" value="OmpA"/>
    <property type="match status" value="1"/>
</dbReference>
<sequence>MKQFCAALWAALFLVVSGVTASADDVTLRSRDGAIELSGTLLGFDGEFYRVETQYGELTVDGSGVLCEGPGCPSLTNFVAELSISGSSTVGEVLMPALVEGFALQNGLKSERLREDDTHFEYVLSEAATEKTVGRFRFRVSSTDEGFADLLADEADLVMALREIRPGELALAREVGLGQLDDVNRSRVLALDAMTVIVSPTNPVSALSVSDLARILSGDIDNWRTLGGPDAPISIHMRDAQSGIAQAVEDRVLRQARLQLLDYIKRYPTNAELARAVAEDPLGIGVASYSEIGNSKPLALTGTCGFQLRANRLTIKTEDYPLTAPMFLYIPARRLPKLAREFLAYTRTGPAQIITRRAGFVDQAPEEIALNAQGDRFANAIRVAQGETGLNALKRMVETLAPLRRLSTSFRFEPGASRLDAQSRSNVQQLASAIEAGVYDGRRLVFVGFSDGEGPAEGNLQIAQQRAQTVKQAVEAAVETSTLSHIQLATDAFGEAMPMACDDTSWGRQVNRRVEVWVR</sequence>